<evidence type="ECO:0000256" key="1">
    <source>
        <dbReference type="SAM" id="Phobius"/>
    </source>
</evidence>
<dbReference type="Proteomes" id="UP000003692">
    <property type="component" value="Unassembled WGS sequence"/>
</dbReference>
<dbReference type="AlphaFoldDB" id="D4F778"/>
<sequence>MRGNLRRAILRFDAKKMANYFVLRWPSRPIIAPSIGANLWHCFRWPANFYLFSLYDGAILIICLFLSPASTRPTPFTLGTITPYLGLKR</sequence>
<protein>
    <submittedName>
        <fullName evidence="2">Uncharacterized protein</fullName>
    </submittedName>
</protein>
<keyword evidence="1" id="KW-1133">Transmembrane helix</keyword>
<keyword evidence="1" id="KW-0472">Membrane</keyword>
<accession>D4F778</accession>
<organism evidence="2 3">
    <name type="scientific">Edwardsiella tarda ATCC 23685</name>
    <dbReference type="NCBI Taxonomy" id="500638"/>
    <lineage>
        <taxon>Bacteria</taxon>
        <taxon>Pseudomonadati</taxon>
        <taxon>Pseudomonadota</taxon>
        <taxon>Gammaproteobacteria</taxon>
        <taxon>Enterobacterales</taxon>
        <taxon>Hafniaceae</taxon>
        <taxon>Edwardsiella</taxon>
    </lineage>
</organism>
<gene>
    <name evidence="2" type="ORF">EDWATA_02612</name>
</gene>
<dbReference type="HOGENOM" id="CLU_2449925_0_0_6"/>
<name>D4F778_EDWTA</name>
<proteinExistence type="predicted"/>
<evidence type="ECO:0000313" key="2">
    <source>
        <dbReference type="EMBL" id="EFE22365.1"/>
    </source>
</evidence>
<evidence type="ECO:0000313" key="3">
    <source>
        <dbReference type="Proteomes" id="UP000003692"/>
    </source>
</evidence>
<keyword evidence="1" id="KW-0812">Transmembrane</keyword>
<comment type="caution">
    <text evidence="2">The sequence shown here is derived from an EMBL/GenBank/DDBJ whole genome shotgun (WGS) entry which is preliminary data.</text>
</comment>
<dbReference type="EMBL" id="ADGK01000225">
    <property type="protein sequence ID" value="EFE22365.1"/>
    <property type="molecule type" value="Genomic_DNA"/>
</dbReference>
<feature type="transmembrane region" description="Helical" evidence="1">
    <location>
        <begin position="47"/>
        <end position="66"/>
    </location>
</feature>
<reference evidence="2 3" key="1">
    <citation type="submission" date="2010-02" db="EMBL/GenBank/DDBJ databases">
        <authorList>
            <person name="Weinstock G."/>
            <person name="Sodergren E."/>
            <person name="Clifton S."/>
            <person name="Fulton L."/>
            <person name="Fulton B."/>
            <person name="Courtney L."/>
            <person name="Fronick C."/>
            <person name="Harrison M."/>
            <person name="Strong C."/>
            <person name="Farmer C."/>
            <person name="Delahaunty K."/>
            <person name="Markovic C."/>
            <person name="Hall O."/>
            <person name="Minx P."/>
            <person name="Tomlinson C."/>
            <person name="Mitreva M."/>
            <person name="Nelson J."/>
            <person name="Hou S."/>
            <person name="Wollam A."/>
            <person name="Pepin K.H."/>
            <person name="Johnson M."/>
            <person name="Bhonagiri V."/>
            <person name="Zhang X."/>
            <person name="Suruliraj S."/>
            <person name="Warren W."/>
            <person name="Chinwalla A."/>
            <person name="Mardis E.R."/>
            <person name="Wilson R.K."/>
        </authorList>
    </citation>
    <scope>NUCLEOTIDE SEQUENCE [LARGE SCALE GENOMIC DNA]</scope>
    <source>
        <strain evidence="2 3">ATCC 23685</strain>
    </source>
</reference>